<evidence type="ECO:0000313" key="3">
    <source>
        <dbReference type="EMBL" id="KAA8826935.1"/>
    </source>
</evidence>
<sequence>MTEANTNPRHTAPAAQLVAAPEPDGARPRPQIPTTAFGGYDRASVDALLAGYEERAAGLRRSLAGQIGAADAMRATITQLQTQLDAAVSERDRLRHRAANPLEGVGRAAQEFYNSARAQADELLAKARTQSASIVDGGKAEAKRLIEQARSDAEAIGRDASARLDERSKALDADRAKMEADRAAALKDVEARREEAKREATGRIAAAEARERRAADAADQIRERLRAAIRALDDADAGR</sequence>
<evidence type="ECO:0000256" key="1">
    <source>
        <dbReference type="SAM" id="Coils"/>
    </source>
</evidence>
<comment type="caution">
    <text evidence="3">The sequence shown here is derived from an EMBL/GenBank/DDBJ whole genome shotgun (WGS) entry which is preliminary data.</text>
</comment>
<feature type="compositionally biased region" description="Basic and acidic residues" evidence="2">
    <location>
        <begin position="208"/>
        <end position="218"/>
    </location>
</feature>
<evidence type="ECO:0000256" key="2">
    <source>
        <dbReference type="SAM" id="MobiDB-lite"/>
    </source>
</evidence>
<evidence type="ECO:0000313" key="4">
    <source>
        <dbReference type="Proteomes" id="UP000410049"/>
    </source>
</evidence>
<evidence type="ECO:0008006" key="5">
    <source>
        <dbReference type="Google" id="ProtNLM"/>
    </source>
</evidence>
<name>A0A5M9ZHL9_9BIFI</name>
<protein>
    <recommendedName>
        <fullName evidence="5">Cell division protein</fullName>
    </recommendedName>
</protein>
<dbReference type="AlphaFoldDB" id="A0A5M9ZHL9"/>
<dbReference type="Proteomes" id="UP000410049">
    <property type="component" value="Unassembled WGS sequence"/>
</dbReference>
<feature type="region of interest" description="Disordered" evidence="2">
    <location>
        <begin position="194"/>
        <end position="218"/>
    </location>
</feature>
<dbReference type="RefSeq" id="WP_150379891.1">
    <property type="nucleotide sequence ID" value="NZ_RZUH01000009.1"/>
</dbReference>
<feature type="region of interest" description="Disordered" evidence="2">
    <location>
        <begin position="1"/>
        <end position="38"/>
    </location>
</feature>
<proteinExistence type="predicted"/>
<reference evidence="3 4" key="1">
    <citation type="journal article" date="2019" name="Syst. Appl. Microbiol.">
        <title>Characterization of Bifidobacterium species in feaces of the Egyptian fruit bat: Description of B. vespertilionis sp. nov. and B. rousetti sp. nov.</title>
        <authorList>
            <person name="Modesto M."/>
            <person name="Satti M."/>
            <person name="Watanabe K."/>
            <person name="Puglisi E."/>
            <person name="Morelli L."/>
            <person name="Huang C.-H."/>
            <person name="Liou J.-S."/>
            <person name="Miyashita M."/>
            <person name="Tamura T."/>
            <person name="Saito S."/>
            <person name="Mori K."/>
            <person name="Huang L."/>
            <person name="Sciavilla P."/>
            <person name="Sandri C."/>
            <person name="Spiezio C."/>
            <person name="Vitali F."/>
            <person name="Cavalieri D."/>
            <person name="Perpetuini G."/>
            <person name="Tofalo R."/>
            <person name="Bonetti A."/>
            <person name="Arita M."/>
            <person name="Mattarelli P."/>
        </authorList>
    </citation>
    <scope>NUCLEOTIDE SEQUENCE [LARGE SCALE GENOMIC DNA]</scope>
    <source>
        <strain evidence="3 4">RST17</strain>
    </source>
</reference>
<feature type="coiled-coil region" evidence="1">
    <location>
        <begin position="70"/>
        <end position="97"/>
    </location>
</feature>
<keyword evidence="1" id="KW-0175">Coiled coil</keyword>
<dbReference type="EMBL" id="RZUH01000009">
    <property type="protein sequence ID" value="KAA8826935.1"/>
    <property type="molecule type" value="Genomic_DNA"/>
</dbReference>
<organism evidence="3 4">
    <name type="scientific">Bifidobacterium myosotis</name>
    <dbReference type="NCBI Taxonomy" id="1630166"/>
    <lineage>
        <taxon>Bacteria</taxon>
        <taxon>Bacillati</taxon>
        <taxon>Actinomycetota</taxon>
        <taxon>Actinomycetes</taxon>
        <taxon>Bifidobacteriales</taxon>
        <taxon>Bifidobacteriaceae</taxon>
        <taxon>Bifidobacterium</taxon>
    </lineage>
</organism>
<accession>A0A5M9ZHL9</accession>
<gene>
    <name evidence="3" type="ORF">EMO91_10415</name>
</gene>